<dbReference type="AlphaFoldDB" id="A0A7L5BUG7"/>
<dbReference type="KEGG" id="hdh:G5B40_07215"/>
<sequence>MRSRKLAALIFGCALALSAPAIVIGAEDEALAALRALAADPAAPQPAALAALEFTDATYLLDDLSPGEIRRLSEYLEKGRLTLPPDVAGAIEARTLKIQGPGDQGGR</sequence>
<keyword evidence="3" id="KW-1185">Reference proteome</keyword>
<evidence type="ECO:0008006" key="4">
    <source>
        <dbReference type="Google" id="ProtNLM"/>
    </source>
</evidence>
<reference evidence="2 3" key="1">
    <citation type="submission" date="2020-02" db="EMBL/GenBank/DDBJ databases">
        <title>complete genome sequence of Rhodobacteraceae bacterium.</title>
        <authorList>
            <person name="Park J."/>
            <person name="Kim Y.-S."/>
            <person name="Kim K.-H."/>
        </authorList>
    </citation>
    <scope>NUCLEOTIDE SEQUENCE [LARGE SCALE GENOMIC DNA]</scope>
    <source>
        <strain evidence="2 3">RR4-56</strain>
    </source>
</reference>
<dbReference type="EMBL" id="CP049056">
    <property type="protein sequence ID" value="QIE55262.1"/>
    <property type="molecule type" value="Genomic_DNA"/>
</dbReference>
<proteinExistence type="predicted"/>
<evidence type="ECO:0000313" key="3">
    <source>
        <dbReference type="Proteomes" id="UP000503336"/>
    </source>
</evidence>
<protein>
    <recommendedName>
        <fullName evidence="4">Helix-hairpin-helix domain-containing protein</fullName>
    </recommendedName>
</protein>
<evidence type="ECO:0000313" key="2">
    <source>
        <dbReference type="EMBL" id="QIE55262.1"/>
    </source>
</evidence>
<organism evidence="2 3">
    <name type="scientific">Pikeienuella piscinae</name>
    <dbReference type="NCBI Taxonomy" id="2748098"/>
    <lineage>
        <taxon>Bacteria</taxon>
        <taxon>Pseudomonadati</taxon>
        <taxon>Pseudomonadota</taxon>
        <taxon>Alphaproteobacteria</taxon>
        <taxon>Rhodobacterales</taxon>
        <taxon>Paracoccaceae</taxon>
        <taxon>Pikeienuella</taxon>
    </lineage>
</organism>
<keyword evidence="1" id="KW-0732">Signal</keyword>
<feature type="chain" id="PRO_5029646773" description="Helix-hairpin-helix domain-containing protein" evidence="1">
    <location>
        <begin position="22"/>
        <end position="107"/>
    </location>
</feature>
<gene>
    <name evidence="2" type="ORF">G5B40_07215</name>
</gene>
<dbReference type="Proteomes" id="UP000503336">
    <property type="component" value="Chromosome"/>
</dbReference>
<accession>A0A7L5BUG7</accession>
<name>A0A7L5BUG7_9RHOB</name>
<evidence type="ECO:0000256" key="1">
    <source>
        <dbReference type="SAM" id="SignalP"/>
    </source>
</evidence>
<feature type="signal peptide" evidence="1">
    <location>
        <begin position="1"/>
        <end position="21"/>
    </location>
</feature>
<dbReference type="RefSeq" id="WP_165096892.1">
    <property type="nucleotide sequence ID" value="NZ_CP049056.1"/>
</dbReference>